<evidence type="ECO:0000256" key="10">
    <source>
        <dbReference type="SAM" id="Phobius"/>
    </source>
</evidence>
<name>A0A914LHY3_MELIC</name>
<keyword evidence="9" id="KW-0050">Antiport</keyword>
<evidence type="ECO:0000259" key="11">
    <source>
        <dbReference type="Pfam" id="PF00999"/>
    </source>
</evidence>
<feature type="transmembrane region" description="Helical" evidence="10">
    <location>
        <begin position="166"/>
        <end position="193"/>
    </location>
</feature>
<keyword evidence="8 9" id="KW-0739">Sodium transport</keyword>
<evidence type="ECO:0000256" key="5">
    <source>
        <dbReference type="ARBA" id="ARBA00023053"/>
    </source>
</evidence>
<evidence type="ECO:0000256" key="4">
    <source>
        <dbReference type="ARBA" id="ARBA00022989"/>
    </source>
</evidence>
<feature type="transmembrane region" description="Helical" evidence="10">
    <location>
        <begin position="130"/>
        <end position="154"/>
    </location>
</feature>
<dbReference type="PRINTS" id="PR01084">
    <property type="entry name" value="NAHEXCHNGR"/>
</dbReference>
<accession>A0A914LHY3</accession>
<dbReference type="Gene3D" id="6.10.140.1330">
    <property type="match status" value="1"/>
</dbReference>
<evidence type="ECO:0000256" key="8">
    <source>
        <dbReference type="ARBA" id="ARBA00023201"/>
    </source>
</evidence>
<dbReference type="GO" id="GO:0098719">
    <property type="term" value="P:sodium ion import across plasma membrane"/>
    <property type="evidence" value="ECO:0007669"/>
    <property type="project" value="TreeGrafter"/>
</dbReference>
<feature type="transmembrane region" description="Helical" evidence="10">
    <location>
        <begin position="39"/>
        <end position="55"/>
    </location>
</feature>
<evidence type="ECO:0000256" key="9">
    <source>
        <dbReference type="RuleBase" id="RU003722"/>
    </source>
</evidence>
<dbReference type="InterPro" id="IPR018422">
    <property type="entry name" value="Cation/H_exchanger_CPA1"/>
</dbReference>
<keyword evidence="7 10" id="KW-0472">Membrane</keyword>
<keyword evidence="4 10" id="KW-1133">Transmembrane helix</keyword>
<dbReference type="Pfam" id="PF00999">
    <property type="entry name" value="Na_H_Exchanger"/>
    <property type="match status" value="1"/>
</dbReference>
<evidence type="ECO:0000256" key="1">
    <source>
        <dbReference type="ARBA" id="ARBA00004141"/>
    </source>
</evidence>
<dbReference type="PANTHER" id="PTHR10110">
    <property type="entry name" value="SODIUM/HYDROGEN EXCHANGER"/>
    <property type="match status" value="1"/>
</dbReference>
<dbReference type="GO" id="GO:0051453">
    <property type="term" value="P:regulation of intracellular pH"/>
    <property type="evidence" value="ECO:0007669"/>
    <property type="project" value="TreeGrafter"/>
</dbReference>
<organism evidence="12 13">
    <name type="scientific">Meloidogyne incognita</name>
    <name type="common">Southern root-knot nematode worm</name>
    <name type="synonym">Oxyuris incognita</name>
    <dbReference type="NCBI Taxonomy" id="6306"/>
    <lineage>
        <taxon>Eukaryota</taxon>
        <taxon>Metazoa</taxon>
        <taxon>Ecdysozoa</taxon>
        <taxon>Nematoda</taxon>
        <taxon>Chromadorea</taxon>
        <taxon>Rhabditida</taxon>
        <taxon>Tylenchina</taxon>
        <taxon>Tylenchomorpha</taxon>
        <taxon>Tylenchoidea</taxon>
        <taxon>Meloidogynidae</taxon>
        <taxon>Meloidogyninae</taxon>
        <taxon>Meloidogyne</taxon>
        <taxon>Meloidogyne incognita group</taxon>
    </lineage>
</organism>
<evidence type="ECO:0000256" key="3">
    <source>
        <dbReference type="ARBA" id="ARBA00022692"/>
    </source>
</evidence>
<dbReference type="GO" id="GO:0015385">
    <property type="term" value="F:sodium:proton antiporter activity"/>
    <property type="evidence" value="ECO:0007669"/>
    <property type="project" value="InterPro"/>
</dbReference>
<feature type="transmembrane region" description="Helical" evidence="10">
    <location>
        <begin position="67"/>
        <end position="89"/>
    </location>
</feature>
<keyword evidence="3 9" id="KW-0812">Transmembrane</keyword>
<sequence length="309" mass="34330">MAEAIPDSALLIVLGLLLGSVLRFAQVDEKLFFLPSETFFLYLLPPIIFEAGYFMPNRELFDNIDSVMLFAFYGTIWNTLTIGLSLFWISKFGIFSVGFSSFQILLFASLISAVDPVAVIAVFEQININSFLFINVFGEALFNDGVSVVLYQMFRKFLLIGIDNLSFWHFIAGCASFLIISIGGLFIGLLFAIVASLATKFATRIRLLAPVFVFVVPYLAYLSAELFGLSSILAIVACGIGMKQYVKENLSIDASSSVKYFVKMLAQCSETVRMKGWGKGGRDGRRERGMEGEREKGMEEGRCVVQNIL</sequence>
<keyword evidence="12" id="KW-1185">Reference proteome</keyword>
<keyword evidence="5" id="KW-0915">Sodium</keyword>
<comment type="similarity">
    <text evidence="9">Belongs to the monovalent cation:proton antiporter 1 (CPA1) transporter (TC 2.A.36) family.</text>
</comment>
<dbReference type="GO" id="GO:0015386">
    <property type="term" value="F:potassium:proton antiporter activity"/>
    <property type="evidence" value="ECO:0007669"/>
    <property type="project" value="TreeGrafter"/>
</dbReference>
<dbReference type="InterPro" id="IPR006153">
    <property type="entry name" value="Cation/H_exchanger_TM"/>
</dbReference>
<feature type="transmembrane region" description="Helical" evidence="10">
    <location>
        <begin position="101"/>
        <end position="123"/>
    </location>
</feature>
<dbReference type="GO" id="GO:0005886">
    <property type="term" value="C:plasma membrane"/>
    <property type="evidence" value="ECO:0007669"/>
    <property type="project" value="TreeGrafter"/>
</dbReference>
<dbReference type="NCBIfam" id="TIGR00840">
    <property type="entry name" value="b_cpa1"/>
    <property type="match status" value="1"/>
</dbReference>
<comment type="subcellular location">
    <subcellularLocation>
        <location evidence="1">Membrane</location>
        <topology evidence="1">Multi-pass membrane protein</topology>
    </subcellularLocation>
</comment>
<reference evidence="13" key="1">
    <citation type="submission" date="2022-11" db="UniProtKB">
        <authorList>
            <consortium name="WormBaseParasite"/>
        </authorList>
    </citation>
    <scope>IDENTIFICATION</scope>
</reference>
<evidence type="ECO:0000256" key="6">
    <source>
        <dbReference type="ARBA" id="ARBA00023065"/>
    </source>
</evidence>
<evidence type="ECO:0000256" key="7">
    <source>
        <dbReference type="ARBA" id="ARBA00023136"/>
    </source>
</evidence>
<proteinExistence type="inferred from homology"/>
<dbReference type="AlphaFoldDB" id="A0A914LHY3"/>
<evidence type="ECO:0000313" key="13">
    <source>
        <dbReference type="WBParaSite" id="Minc3s00531g13845"/>
    </source>
</evidence>
<keyword evidence="6 9" id="KW-0406">Ion transport</keyword>
<keyword evidence="2 9" id="KW-0813">Transport</keyword>
<evidence type="ECO:0000313" key="12">
    <source>
        <dbReference type="Proteomes" id="UP000887563"/>
    </source>
</evidence>
<dbReference type="WBParaSite" id="Minc3s00531g13845">
    <property type="protein sequence ID" value="Minc3s00531g13845"/>
    <property type="gene ID" value="Minc3s00531g13845"/>
</dbReference>
<protein>
    <recommendedName>
        <fullName evidence="9">Sodium/hydrogen exchanger</fullName>
    </recommendedName>
</protein>
<dbReference type="Proteomes" id="UP000887563">
    <property type="component" value="Unplaced"/>
</dbReference>
<evidence type="ECO:0000256" key="2">
    <source>
        <dbReference type="ARBA" id="ARBA00022448"/>
    </source>
</evidence>
<feature type="domain" description="Cation/H+ exchanger transmembrane" evidence="11">
    <location>
        <begin position="5"/>
        <end position="263"/>
    </location>
</feature>
<dbReference type="PANTHER" id="PTHR10110:SF98">
    <property type="entry name" value="SODIUM_HYDROGEN EXCHANGER"/>
    <property type="match status" value="1"/>
</dbReference>
<dbReference type="InterPro" id="IPR004709">
    <property type="entry name" value="NaH_exchanger"/>
</dbReference>